<protein>
    <submittedName>
        <fullName evidence="2">Tail fiber protein</fullName>
    </submittedName>
</protein>
<dbReference type="InterPro" id="IPR011083">
    <property type="entry name" value="Phage_tail_collar_dom"/>
</dbReference>
<dbReference type="EMBL" id="JAULBC010000004">
    <property type="protein sequence ID" value="MEX6688795.1"/>
    <property type="molecule type" value="Genomic_DNA"/>
</dbReference>
<dbReference type="RefSeq" id="WP_369330204.1">
    <property type="nucleotide sequence ID" value="NZ_JAULBC010000004.1"/>
</dbReference>
<dbReference type="Pfam" id="PF07484">
    <property type="entry name" value="Collar"/>
    <property type="match status" value="1"/>
</dbReference>
<organism evidence="2 3">
    <name type="scientific">Danxiaibacter flavus</name>
    <dbReference type="NCBI Taxonomy" id="3049108"/>
    <lineage>
        <taxon>Bacteria</taxon>
        <taxon>Pseudomonadati</taxon>
        <taxon>Bacteroidota</taxon>
        <taxon>Chitinophagia</taxon>
        <taxon>Chitinophagales</taxon>
        <taxon>Chitinophagaceae</taxon>
        <taxon>Danxiaibacter</taxon>
    </lineage>
</organism>
<reference evidence="2 3" key="1">
    <citation type="submission" date="2023-07" db="EMBL/GenBank/DDBJ databases">
        <authorList>
            <person name="Lian W.-H."/>
        </authorList>
    </citation>
    <scope>NUCLEOTIDE SEQUENCE [LARGE SCALE GENOMIC DNA]</scope>
    <source>
        <strain evidence="2 3">SYSU DXS3180</strain>
    </source>
</reference>
<accession>A0ABV3ZH06</accession>
<dbReference type="Proteomes" id="UP001560573">
    <property type="component" value="Unassembled WGS sequence"/>
</dbReference>
<comment type="caution">
    <text evidence="2">The sequence shown here is derived from an EMBL/GenBank/DDBJ whole genome shotgun (WGS) entry which is preliminary data.</text>
</comment>
<name>A0ABV3ZH06_9BACT</name>
<evidence type="ECO:0000259" key="1">
    <source>
        <dbReference type="Pfam" id="PF07484"/>
    </source>
</evidence>
<gene>
    <name evidence="2" type="ORF">QTN47_14910</name>
</gene>
<evidence type="ECO:0000313" key="2">
    <source>
        <dbReference type="EMBL" id="MEX6688795.1"/>
    </source>
</evidence>
<evidence type="ECO:0000313" key="3">
    <source>
        <dbReference type="Proteomes" id="UP001560573"/>
    </source>
</evidence>
<proteinExistence type="predicted"/>
<keyword evidence="3" id="KW-1185">Reference proteome</keyword>
<feature type="domain" description="Phage tail collar" evidence="1">
    <location>
        <begin position="7"/>
        <end position="62"/>
    </location>
</feature>
<dbReference type="SUPFAM" id="SSF88874">
    <property type="entry name" value="Receptor-binding domain of short tail fibre protein gp12"/>
    <property type="match status" value="1"/>
</dbReference>
<dbReference type="InterPro" id="IPR037053">
    <property type="entry name" value="Phage_tail_collar_dom_sf"/>
</dbReference>
<dbReference type="Gene3D" id="3.90.1340.10">
    <property type="entry name" value="Phage tail collar domain"/>
    <property type="match status" value="1"/>
</dbReference>
<sequence>MEGYLAEVRMFGGTFAPRAWMFCAGQQLPISNYTALYALIGTVYGGDGVSTFNLPDLRSRVPVGTGQGLGLANYSLGMVTGTENVTLLQTQLPVHTHETTVTPGTAAATATATLNGSAPGGGGVTPAGSLLGADGNGSTVYAPAGSATTPMASASIAITNFSGPAPNVTVAAVGSSLPHNNLQPYQVINYIICTEGIFPTRN</sequence>